<feature type="chain" id="PRO_5030041778" evidence="1">
    <location>
        <begin position="25"/>
        <end position="133"/>
    </location>
</feature>
<dbReference type="KEGG" id="smus:C7J88_00720"/>
<protein>
    <submittedName>
        <fullName evidence="3">Bacteriocin, lactococcin 972 family</fullName>
    </submittedName>
</protein>
<gene>
    <name evidence="2" type="ORF">GCM10007183_01550</name>
    <name evidence="3" type="ORF">SAMEA4412661_00796</name>
</gene>
<keyword evidence="5" id="KW-1185">Reference proteome</keyword>
<dbReference type="Gene3D" id="2.60.40.2850">
    <property type="match status" value="1"/>
</dbReference>
<reference evidence="2" key="1">
    <citation type="journal article" date="2014" name="Int. J. Syst. Evol. Microbiol.">
        <title>Complete genome of a new Firmicutes species belonging to the dominant human colonic microbiota ('Ruminococcus bicirculans') reveals two chromosomes and a selective capacity to utilize plant glucans.</title>
        <authorList>
            <consortium name="NISC Comparative Sequencing Program"/>
            <person name="Wegmann U."/>
            <person name="Louis P."/>
            <person name="Goesmann A."/>
            <person name="Henrissat B."/>
            <person name="Duncan S.H."/>
            <person name="Flint H.J."/>
        </authorList>
    </citation>
    <scope>NUCLEOTIDE SEQUENCE</scope>
    <source>
        <strain evidence="2">CCM 4175</strain>
    </source>
</reference>
<sequence length="133" mass="14335">MKKSILLSSLLALGISGLGSIAKADEISINGGSENVDNYIGLVRSEISDQPLNQDSTVFKYIAAGPVNGGYWIRGTNSAYVISRYKHYKKEARASVVNGIGGYNGTPWNKPGSLATAQLKKTKHGNKAYYDHK</sequence>
<organism evidence="3 4">
    <name type="scientific">Staphylococcus muscae</name>
    <dbReference type="NCBI Taxonomy" id="1294"/>
    <lineage>
        <taxon>Bacteria</taxon>
        <taxon>Bacillati</taxon>
        <taxon>Bacillota</taxon>
        <taxon>Bacilli</taxon>
        <taxon>Bacillales</taxon>
        <taxon>Staphylococcaceae</taxon>
        <taxon>Staphylococcus</taxon>
    </lineage>
</organism>
<accession>A0A240C0Y3</accession>
<name>A0A240C0Y3_9STAP</name>
<evidence type="ECO:0000313" key="4">
    <source>
        <dbReference type="Proteomes" id="UP000243706"/>
    </source>
</evidence>
<evidence type="ECO:0000313" key="3">
    <source>
        <dbReference type="EMBL" id="SNW01667.1"/>
    </source>
</evidence>
<proteinExistence type="predicted"/>
<reference evidence="2" key="4">
    <citation type="submission" date="2024-05" db="EMBL/GenBank/DDBJ databases">
        <authorList>
            <person name="Sun Q."/>
            <person name="Sedlacek I."/>
        </authorList>
    </citation>
    <scope>NUCLEOTIDE SEQUENCE</scope>
    <source>
        <strain evidence="2">CCM 4175</strain>
    </source>
</reference>
<dbReference type="EMBL" id="LT906464">
    <property type="protein sequence ID" value="SNW01667.1"/>
    <property type="molecule type" value="Genomic_DNA"/>
</dbReference>
<reference evidence="5" key="3">
    <citation type="journal article" date="2019" name="Int. J. Syst. Evol. Microbiol.">
        <title>The Global Catalogue of Microorganisms (GCM) 10K type strain sequencing project: providing services to taxonomists for standard genome sequencing and annotation.</title>
        <authorList>
            <consortium name="The Broad Institute Genomics Platform"/>
            <consortium name="The Broad Institute Genome Sequencing Center for Infectious Disease"/>
            <person name="Wu L."/>
            <person name="Ma J."/>
        </authorList>
    </citation>
    <scope>NUCLEOTIDE SEQUENCE [LARGE SCALE GENOMIC DNA]</scope>
    <source>
        <strain evidence="5">CCM 4175</strain>
    </source>
</reference>
<evidence type="ECO:0000313" key="2">
    <source>
        <dbReference type="EMBL" id="GGA81109.1"/>
    </source>
</evidence>
<dbReference type="OrthoDB" id="2865287at2"/>
<dbReference type="EMBL" id="BMCB01000001">
    <property type="protein sequence ID" value="GGA81109.1"/>
    <property type="molecule type" value="Genomic_DNA"/>
</dbReference>
<evidence type="ECO:0000313" key="5">
    <source>
        <dbReference type="Proteomes" id="UP000652995"/>
    </source>
</evidence>
<reference evidence="3 4" key="2">
    <citation type="submission" date="2017-06" db="EMBL/GenBank/DDBJ databases">
        <authorList>
            <consortium name="Pathogen Informatics"/>
        </authorList>
    </citation>
    <scope>NUCLEOTIDE SEQUENCE [LARGE SCALE GENOMIC DNA]</scope>
    <source>
        <strain evidence="3 4">NCTC13833</strain>
    </source>
</reference>
<dbReference type="Proteomes" id="UP000243706">
    <property type="component" value="Chromosome 1"/>
</dbReference>
<keyword evidence="1" id="KW-0732">Signal</keyword>
<dbReference type="AlphaFoldDB" id="A0A240C0Y3"/>
<dbReference type="InterPro" id="IPR006540">
    <property type="entry name" value="Lactococcin_972"/>
</dbReference>
<dbReference type="Pfam" id="PF09683">
    <property type="entry name" value="Lactococcin_972"/>
    <property type="match status" value="1"/>
</dbReference>
<dbReference type="RefSeq" id="WP_095116243.1">
    <property type="nucleotide sequence ID" value="NZ_BMCB01000001.1"/>
</dbReference>
<evidence type="ECO:0000256" key="1">
    <source>
        <dbReference type="SAM" id="SignalP"/>
    </source>
</evidence>
<dbReference type="Proteomes" id="UP000652995">
    <property type="component" value="Unassembled WGS sequence"/>
</dbReference>
<feature type="signal peptide" evidence="1">
    <location>
        <begin position="1"/>
        <end position="24"/>
    </location>
</feature>